<dbReference type="EMBL" id="JAHMHQ010000019">
    <property type="protein sequence ID" value="KAK1625710.1"/>
    <property type="molecule type" value="Genomic_DNA"/>
</dbReference>
<evidence type="ECO:0000313" key="3">
    <source>
        <dbReference type="Proteomes" id="UP001243989"/>
    </source>
</evidence>
<keyword evidence="3" id="KW-1185">Reference proteome</keyword>
<proteinExistence type="predicted"/>
<sequence length="109" mass="12041">MKFKPGQCGKEEGCGNDPNGRRQKEHRLDKGPGGTTTARRMTDRAERDGGGNNWKIEEPIMRSTPHYPHLTDTFTRRSRSPRPGVKDPAPETDRAGPDANQGRGMAQGD</sequence>
<comment type="caution">
    <text evidence="2">The sequence shown here is derived from an EMBL/GenBank/DDBJ whole genome shotgun (WGS) entry which is preliminary data.</text>
</comment>
<gene>
    <name evidence="2" type="ORF">BDP81DRAFT_435267</name>
</gene>
<accession>A0AAJ0EC15</accession>
<name>A0AAJ0EC15_9PEZI</name>
<feature type="compositionally biased region" description="Basic and acidic residues" evidence="1">
    <location>
        <begin position="40"/>
        <end position="60"/>
    </location>
</feature>
<evidence type="ECO:0000256" key="1">
    <source>
        <dbReference type="SAM" id="MobiDB-lite"/>
    </source>
</evidence>
<feature type="region of interest" description="Disordered" evidence="1">
    <location>
        <begin position="1"/>
        <end position="109"/>
    </location>
</feature>
<protein>
    <submittedName>
        <fullName evidence="2">Uncharacterized protein</fullName>
    </submittedName>
</protein>
<evidence type="ECO:0000313" key="2">
    <source>
        <dbReference type="EMBL" id="KAK1625710.1"/>
    </source>
</evidence>
<dbReference type="AlphaFoldDB" id="A0AAJ0EC15"/>
<dbReference type="GeneID" id="85475899"/>
<dbReference type="RefSeq" id="XP_060441705.1">
    <property type="nucleotide sequence ID" value="XM_060591037.1"/>
</dbReference>
<feature type="compositionally biased region" description="Basic and acidic residues" evidence="1">
    <location>
        <begin position="84"/>
        <end position="96"/>
    </location>
</feature>
<dbReference type="Proteomes" id="UP001243989">
    <property type="component" value="Unassembled WGS sequence"/>
</dbReference>
<feature type="compositionally biased region" description="Basic and acidic residues" evidence="1">
    <location>
        <begin position="9"/>
        <end position="30"/>
    </location>
</feature>
<organism evidence="2 3">
    <name type="scientific">Colletotrichum phormii</name>
    <dbReference type="NCBI Taxonomy" id="359342"/>
    <lineage>
        <taxon>Eukaryota</taxon>
        <taxon>Fungi</taxon>
        <taxon>Dikarya</taxon>
        <taxon>Ascomycota</taxon>
        <taxon>Pezizomycotina</taxon>
        <taxon>Sordariomycetes</taxon>
        <taxon>Hypocreomycetidae</taxon>
        <taxon>Glomerellales</taxon>
        <taxon>Glomerellaceae</taxon>
        <taxon>Colletotrichum</taxon>
        <taxon>Colletotrichum acutatum species complex</taxon>
    </lineage>
</organism>
<reference evidence="2" key="1">
    <citation type="submission" date="2021-06" db="EMBL/GenBank/DDBJ databases">
        <title>Comparative genomics, transcriptomics and evolutionary studies reveal genomic signatures of adaptation to plant cell wall in hemibiotrophic fungi.</title>
        <authorList>
            <consortium name="DOE Joint Genome Institute"/>
            <person name="Baroncelli R."/>
            <person name="Diaz J.F."/>
            <person name="Benocci T."/>
            <person name="Peng M."/>
            <person name="Battaglia E."/>
            <person name="Haridas S."/>
            <person name="Andreopoulos W."/>
            <person name="Labutti K."/>
            <person name="Pangilinan J."/>
            <person name="Floch G.L."/>
            <person name="Makela M.R."/>
            <person name="Henrissat B."/>
            <person name="Grigoriev I.V."/>
            <person name="Crouch J.A."/>
            <person name="De Vries R.P."/>
            <person name="Sukno S.A."/>
            <person name="Thon M.R."/>
        </authorList>
    </citation>
    <scope>NUCLEOTIDE SEQUENCE</scope>
    <source>
        <strain evidence="2">CBS 102054</strain>
    </source>
</reference>